<reference evidence="3" key="1">
    <citation type="submission" date="2016-10" db="EMBL/GenBank/DDBJ databases">
        <authorList>
            <person name="Varghese N."/>
            <person name="Submissions S."/>
        </authorList>
    </citation>
    <scope>NUCLEOTIDE SEQUENCE [LARGE SCALE GENOMIC DNA]</scope>
    <source>
        <strain evidence="3">CGMCC 4.2126</strain>
    </source>
</reference>
<dbReference type="InterPro" id="IPR007278">
    <property type="entry name" value="DUF397"/>
</dbReference>
<organism evidence="2 3">
    <name type="scientific">Streptosporangium canum</name>
    <dbReference type="NCBI Taxonomy" id="324952"/>
    <lineage>
        <taxon>Bacteria</taxon>
        <taxon>Bacillati</taxon>
        <taxon>Actinomycetota</taxon>
        <taxon>Actinomycetes</taxon>
        <taxon>Streptosporangiales</taxon>
        <taxon>Streptosporangiaceae</taxon>
        <taxon>Streptosporangium</taxon>
    </lineage>
</organism>
<accession>A0A1I3LVC8</accession>
<evidence type="ECO:0000259" key="1">
    <source>
        <dbReference type="Pfam" id="PF04149"/>
    </source>
</evidence>
<evidence type="ECO:0000313" key="3">
    <source>
        <dbReference type="Proteomes" id="UP000199111"/>
    </source>
</evidence>
<keyword evidence="3" id="KW-1185">Reference proteome</keyword>
<gene>
    <name evidence="2" type="ORF">SAMN05216275_105275</name>
</gene>
<dbReference type="AlphaFoldDB" id="A0A1I3LVC8"/>
<dbReference type="Proteomes" id="UP000199111">
    <property type="component" value="Unassembled WGS sequence"/>
</dbReference>
<proteinExistence type="predicted"/>
<evidence type="ECO:0000313" key="2">
    <source>
        <dbReference type="EMBL" id="SFI88672.1"/>
    </source>
</evidence>
<name>A0A1I3LVC8_9ACTN</name>
<feature type="domain" description="DUF397" evidence="1">
    <location>
        <begin position="6"/>
        <end position="72"/>
    </location>
</feature>
<dbReference type="EMBL" id="FOQY01000005">
    <property type="protein sequence ID" value="SFI88672.1"/>
    <property type="molecule type" value="Genomic_DNA"/>
</dbReference>
<dbReference type="RefSeq" id="WP_093886718.1">
    <property type="nucleotide sequence ID" value="NZ_FOQY01000005.1"/>
</dbReference>
<sequence length="79" mass="8606">MDLSRAEWRKSSFSGNNGGDCVEVAELKDVPDGPGHKVEHTDLIAVRDSKDPDGPKLFFTPAEWDAFVNGVKASEFDLG</sequence>
<dbReference type="Pfam" id="PF04149">
    <property type="entry name" value="DUF397"/>
    <property type="match status" value="1"/>
</dbReference>
<dbReference type="GeneID" id="96297799"/>
<protein>
    <recommendedName>
        <fullName evidence="1">DUF397 domain-containing protein</fullName>
    </recommendedName>
</protein>